<dbReference type="InterPro" id="IPR007867">
    <property type="entry name" value="GMC_OxRtase_C"/>
</dbReference>
<gene>
    <name evidence="9" type="ORF">PKF023_09080</name>
</gene>
<dbReference type="InterPro" id="IPR012132">
    <property type="entry name" value="GMC_OxRdtase"/>
</dbReference>
<evidence type="ECO:0000259" key="7">
    <source>
        <dbReference type="PROSITE" id="PS00623"/>
    </source>
</evidence>
<dbReference type="InterPro" id="IPR036188">
    <property type="entry name" value="FAD/NAD-bd_sf"/>
</dbReference>
<dbReference type="EMBL" id="AP026973">
    <property type="protein sequence ID" value="BDT77105.1"/>
    <property type="molecule type" value="Genomic_DNA"/>
</dbReference>
<dbReference type="Gene3D" id="3.50.50.60">
    <property type="entry name" value="FAD/NAD(P)-binding domain"/>
    <property type="match status" value="1"/>
</dbReference>
<keyword evidence="3 6" id="KW-0285">Flavoprotein</keyword>
<dbReference type="GO" id="GO:0016614">
    <property type="term" value="F:oxidoreductase activity, acting on CH-OH group of donors"/>
    <property type="evidence" value="ECO:0007669"/>
    <property type="project" value="InterPro"/>
</dbReference>
<dbReference type="SUPFAM" id="SSF54373">
    <property type="entry name" value="FAD-linked reductases, C-terminal domain"/>
    <property type="match status" value="1"/>
</dbReference>
<dbReference type="AlphaFoldDB" id="A0A9C7CD49"/>
<evidence type="ECO:0000256" key="6">
    <source>
        <dbReference type="RuleBase" id="RU003968"/>
    </source>
</evidence>
<evidence type="ECO:0000259" key="8">
    <source>
        <dbReference type="PROSITE" id="PS00624"/>
    </source>
</evidence>
<dbReference type="KEGG" id="pyt:PKF023_09080"/>
<name>A0A9C7CD49_9BURK</name>
<dbReference type="PANTHER" id="PTHR11552:SF147">
    <property type="entry name" value="CHOLINE DEHYDROGENASE, MITOCHONDRIAL"/>
    <property type="match status" value="1"/>
</dbReference>
<evidence type="ECO:0000256" key="5">
    <source>
        <dbReference type="PIRSR" id="PIRSR000137-2"/>
    </source>
</evidence>
<dbReference type="PROSITE" id="PS00624">
    <property type="entry name" value="GMC_OXRED_2"/>
    <property type="match status" value="1"/>
</dbReference>
<feature type="binding site" evidence="5">
    <location>
        <position position="221"/>
    </location>
    <ligand>
        <name>FAD</name>
        <dbReference type="ChEBI" id="CHEBI:57692"/>
    </ligand>
</feature>
<dbReference type="NCBIfam" id="NF002550">
    <property type="entry name" value="PRK02106.1"/>
    <property type="match status" value="1"/>
</dbReference>
<dbReference type="SUPFAM" id="SSF51905">
    <property type="entry name" value="FAD/NAD(P)-binding domain"/>
    <property type="match status" value="1"/>
</dbReference>
<evidence type="ECO:0000256" key="2">
    <source>
        <dbReference type="ARBA" id="ARBA00010790"/>
    </source>
</evidence>
<dbReference type="Pfam" id="PF05199">
    <property type="entry name" value="GMC_oxred_C"/>
    <property type="match status" value="1"/>
</dbReference>
<reference evidence="9" key="1">
    <citation type="submission" date="2022-11" db="EMBL/GenBank/DDBJ databases">
        <title>Complete Genome Sequences of three Polynucleobacter sp. Subcluster PnecC Strains KF022, KF023, and KF032 Isolated from a Shallow Eutrophic Lake in Japan.</title>
        <authorList>
            <person name="Ogata Y."/>
            <person name="Watanabe K."/>
            <person name="Takemine S."/>
            <person name="Shindo C."/>
            <person name="Kurokawa R."/>
            <person name="Suda W."/>
        </authorList>
    </citation>
    <scope>NUCLEOTIDE SEQUENCE</scope>
    <source>
        <strain evidence="9">KF023</strain>
    </source>
</reference>
<dbReference type="InterPro" id="IPR000172">
    <property type="entry name" value="GMC_OxRdtase_N"/>
</dbReference>
<evidence type="ECO:0000256" key="3">
    <source>
        <dbReference type="ARBA" id="ARBA00022630"/>
    </source>
</evidence>
<evidence type="ECO:0000313" key="9">
    <source>
        <dbReference type="EMBL" id="BDT77105.1"/>
    </source>
</evidence>
<dbReference type="PIRSF" id="PIRSF000137">
    <property type="entry name" value="Alcohol_oxidase"/>
    <property type="match status" value="1"/>
</dbReference>
<protein>
    <submittedName>
        <fullName evidence="9">Oxidoreductase</fullName>
    </submittedName>
</protein>
<dbReference type="PANTHER" id="PTHR11552">
    <property type="entry name" value="GLUCOSE-METHANOL-CHOLINE GMC OXIDOREDUCTASE"/>
    <property type="match status" value="1"/>
</dbReference>
<feature type="binding site" evidence="5">
    <location>
        <position position="502"/>
    </location>
    <ligand>
        <name>FAD</name>
        <dbReference type="ChEBI" id="CHEBI:57692"/>
    </ligand>
</feature>
<evidence type="ECO:0000256" key="4">
    <source>
        <dbReference type="ARBA" id="ARBA00022827"/>
    </source>
</evidence>
<dbReference type="PROSITE" id="PS00623">
    <property type="entry name" value="GMC_OXRED_1"/>
    <property type="match status" value="1"/>
</dbReference>
<feature type="domain" description="Glucose-methanol-choline oxidoreductase N-terminal" evidence="7">
    <location>
        <begin position="83"/>
        <end position="106"/>
    </location>
</feature>
<dbReference type="GO" id="GO:0050660">
    <property type="term" value="F:flavin adenine dinucleotide binding"/>
    <property type="evidence" value="ECO:0007669"/>
    <property type="project" value="InterPro"/>
</dbReference>
<dbReference type="Pfam" id="PF00732">
    <property type="entry name" value="GMC_oxred_N"/>
    <property type="match status" value="1"/>
</dbReference>
<accession>A0A9C7CD49</accession>
<comment type="cofactor">
    <cofactor evidence="1 5">
        <name>FAD</name>
        <dbReference type="ChEBI" id="CHEBI:57692"/>
    </cofactor>
</comment>
<keyword evidence="4 5" id="KW-0274">FAD</keyword>
<sequence>MPSQTFDYIVVGGGSAGSVMASRLSEDANTSVALLEAGGNGDSWLVKTPAAAVAMLPTSINNYAFETVPQKGLNGRRGYQPRGKCLGGSSAINAMIYTRGHRSDYDHWHSLGNLGWSYDEMLPYFKKSENNTALKDQYHGNDGPLCVSNLQSHNPFQQIYLNAAKEAGFPINSDFNGAEQEGLGIYQVTHKNGERWSAARGYLHPHIGKRNNLQVQTGVQVDRILFEGKKARGVAYTQDGKQRVMYANKEIILSAGAFHSPQLLMVSGVGPKDQLSQFGIPLVHDLPGVGQNLQDHPDFIFGYAANSLDLIGISVAGSIRIAREIAKYVSSREGMIATNFAEAGGFLKTDPSLDAPDVQLHFVVSLVEDHARKLHMAHGYSCHVCVLRPKSRGQVSLSSNSMKDAPLIDPGFLSEEEDMETLVKGYKLTKQLMDAPSLASVTTKNVFTPDVKTDEDIRKIIRVRADTVYHPVGTCKMGNDAMAVVDANLKVHGIEGLRVVDGSIMPTLVGGNTNAPIIAIAEKAADMIRCQ</sequence>
<feature type="domain" description="Glucose-methanol-choline oxidoreductase N-terminal" evidence="8">
    <location>
        <begin position="256"/>
        <end position="270"/>
    </location>
</feature>
<dbReference type="RefSeq" id="WP_281743485.1">
    <property type="nucleotide sequence ID" value="NZ_AP026973.1"/>
</dbReference>
<comment type="similarity">
    <text evidence="2 6">Belongs to the GMC oxidoreductase family.</text>
</comment>
<proteinExistence type="inferred from homology"/>
<evidence type="ECO:0000256" key="1">
    <source>
        <dbReference type="ARBA" id="ARBA00001974"/>
    </source>
</evidence>
<organism evidence="9">
    <name type="scientific">Polynucleobacter yangtzensis</name>
    <dbReference type="NCBI Taxonomy" id="1743159"/>
    <lineage>
        <taxon>Bacteria</taxon>
        <taxon>Pseudomonadati</taxon>
        <taxon>Pseudomonadota</taxon>
        <taxon>Betaproteobacteria</taxon>
        <taxon>Burkholderiales</taxon>
        <taxon>Burkholderiaceae</taxon>
        <taxon>Polynucleobacter</taxon>
    </lineage>
</organism>
<dbReference type="Proteomes" id="UP001211097">
    <property type="component" value="Chromosome"/>
</dbReference>
<dbReference type="Gene3D" id="3.30.560.10">
    <property type="entry name" value="Glucose Oxidase, domain 3"/>
    <property type="match status" value="1"/>
</dbReference>